<dbReference type="EMBL" id="ACBW01000008">
    <property type="protein sequence ID" value="EEF74608.1"/>
    <property type="molecule type" value="Genomic_DNA"/>
</dbReference>
<dbReference type="Proteomes" id="UP000014073">
    <property type="component" value="Unassembled WGS sequence"/>
</dbReference>
<reference evidence="1 2" key="1">
    <citation type="submission" date="2008-12" db="EMBL/GenBank/DDBJ databases">
        <authorList>
            <person name="Fulton L."/>
            <person name="Clifton S."/>
            <person name="Fulton B."/>
            <person name="Xu J."/>
            <person name="Minx P."/>
            <person name="Pepin K.H."/>
            <person name="Johnson M."/>
            <person name="Bhonagiri V."/>
            <person name="Nash W.E."/>
            <person name="Mardis E.R."/>
            <person name="Wilson R.K."/>
        </authorList>
    </citation>
    <scope>NUCLEOTIDE SEQUENCE [LARGE SCALE GENOMIC DNA]</scope>
    <source>
        <strain evidence="1 2">DSM 18228</strain>
    </source>
</reference>
<evidence type="ECO:0000313" key="1">
    <source>
        <dbReference type="EMBL" id="EEF74608.1"/>
    </source>
</evidence>
<dbReference type="HOGENOM" id="CLU_3284747_0_0_10"/>
<name>S0F3Z5_9BACT</name>
<comment type="caution">
    <text evidence="1">The sequence shown here is derived from an EMBL/GenBank/DDBJ whole genome shotgun (WGS) entry which is preliminary data.</text>
</comment>
<gene>
    <name evidence="1" type="ORF">BACCOPRO_00067</name>
</gene>
<dbReference type="STRING" id="547042.BACCOPRO_00067"/>
<protein>
    <submittedName>
        <fullName evidence="1">Uncharacterized protein</fullName>
    </submittedName>
</protein>
<evidence type="ECO:0000313" key="2">
    <source>
        <dbReference type="Proteomes" id="UP000014073"/>
    </source>
</evidence>
<organism evidence="1 2">
    <name type="scientific">Phocaeicola coprophilus DSM 18228 = JCM 13818</name>
    <dbReference type="NCBI Taxonomy" id="547042"/>
    <lineage>
        <taxon>Bacteria</taxon>
        <taxon>Pseudomonadati</taxon>
        <taxon>Bacteroidota</taxon>
        <taxon>Bacteroidia</taxon>
        <taxon>Bacteroidales</taxon>
        <taxon>Bacteroidaceae</taxon>
        <taxon>Phocaeicola</taxon>
    </lineage>
</organism>
<proteinExistence type="predicted"/>
<accession>S0F3Z5</accession>
<keyword evidence="2" id="KW-1185">Reference proteome</keyword>
<sequence length="40" mass="4653">MSKEHLHGGIFVDEAAPFHGIYCTFARNIRIYNKQCEKLD</sequence>
<dbReference type="AlphaFoldDB" id="S0F3Z5"/>